<evidence type="ECO:0000256" key="1">
    <source>
        <dbReference type="ARBA" id="ARBA00000085"/>
    </source>
</evidence>
<accession>A0ABQ3I2X3</accession>
<feature type="modified residue" description="4-aspartylphosphate" evidence="9">
    <location>
        <position position="57"/>
    </location>
</feature>
<keyword evidence="8" id="KW-0902">Two-component regulatory system</keyword>
<comment type="catalytic activity">
    <reaction evidence="1">
        <text>ATP + protein L-histidine = ADP + protein N-phospho-L-histidine.</text>
        <dbReference type="EC" id="2.7.13.3"/>
    </reaction>
</comment>
<dbReference type="InterPro" id="IPR005467">
    <property type="entry name" value="His_kinase_dom"/>
</dbReference>
<gene>
    <name evidence="12" type="ORF">GCM10011340_12880</name>
</gene>
<dbReference type="InterPro" id="IPR036890">
    <property type="entry name" value="HATPase_C_sf"/>
</dbReference>
<dbReference type="Pfam" id="PF02518">
    <property type="entry name" value="HATPase_c"/>
    <property type="match status" value="1"/>
</dbReference>
<dbReference type="Gene3D" id="3.40.50.2300">
    <property type="match status" value="1"/>
</dbReference>
<evidence type="ECO:0000313" key="13">
    <source>
        <dbReference type="Proteomes" id="UP000658258"/>
    </source>
</evidence>
<evidence type="ECO:0000256" key="2">
    <source>
        <dbReference type="ARBA" id="ARBA00012438"/>
    </source>
</evidence>
<dbReference type="SUPFAM" id="SSF52172">
    <property type="entry name" value="CheY-like"/>
    <property type="match status" value="1"/>
</dbReference>
<sequence length="351" mass="39897">MNQRKVLLIEDNLDDRFLIKEFLSFSTTNYWKVEEAARISTALEKLDNAKPDVILLDLSLPDSQGVDSFQLIKRNVSSTPIIILTGFSDVSLAKQLIKQGAQDYLVKGEYDPRLLEKSIEYGIERHRLKLENERAKERLLDSVLEAQDKERSRIAKELHDGVVQSLTAVSLNLGVLRQWLKKTDEDTLKHYEKCTTNLASTIDEIRNISHSLMPRSIADMPLTDALEGLIEDIEKACDIKFEFVASLEKEPEEKLKLTLYRIVQELVNNALKHSEANTLFVQLIEYPEYLLLMVEDDGVGFDKTNTLESKNCFGLYSIESRVNSLGGTIELDTKPGQGTNVFVSFPKNLEN</sequence>
<feature type="domain" description="Histidine kinase" evidence="10">
    <location>
        <begin position="157"/>
        <end position="349"/>
    </location>
</feature>
<evidence type="ECO:0000256" key="7">
    <source>
        <dbReference type="ARBA" id="ARBA00022840"/>
    </source>
</evidence>
<dbReference type="Pfam" id="PF07730">
    <property type="entry name" value="HisKA_3"/>
    <property type="match status" value="1"/>
</dbReference>
<dbReference type="InterPro" id="IPR050482">
    <property type="entry name" value="Sensor_HK_TwoCompSys"/>
</dbReference>
<feature type="domain" description="Response regulatory" evidence="11">
    <location>
        <begin position="5"/>
        <end position="122"/>
    </location>
</feature>
<dbReference type="PROSITE" id="PS50109">
    <property type="entry name" value="HIS_KIN"/>
    <property type="match status" value="1"/>
</dbReference>
<dbReference type="SMART" id="SM00387">
    <property type="entry name" value="HATPase_c"/>
    <property type="match status" value="1"/>
</dbReference>
<proteinExistence type="predicted"/>
<evidence type="ECO:0000256" key="4">
    <source>
        <dbReference type="ARBA" id="ARBA00022679"/>
    </source>
</evidence>
<evidence type="ECO:0000256" key="3">
    <source>
        <dbReference type="ARBA" id="ARBA00022553"/>
    </source>
</evidence>
<protein>
    <recommendedName>
        <fullName evidence="2">histidine kinase</fullName>
        <ecNumber evidence="2">2.7.13.3</ecNumber>
    </recommendedName>
</protein>
<comment type="caution">
    <text evidence="12">The sequence shown here is derived from an EMBL/GenBank/DDBJ whole genome shotgun (WGS) entry which is preliminary data.</text>
</comment>
<dbReference type="RefSeq" id="WP_189629411.1">
    <property type="nucleotide sequence ID" value="NZ_BNAG01000002.1"/>
</dbReference>
<keyword evidence="7" id="KW-0067">ATP-binding</keyword>
<dbReference type="Gene3D" id="1.20.5.1930">
    <property type="match status" value="1"/>
</dbReference>
<evidence type="ECO:0000256" key="5">
    <source>
        <dbReference type="ARBA" id="ARBA00022741"/>
    </source>
</evidence>
<dbReference type="InterPro" id="IPR001789">
    <property type="entry name" value="Sig_transdc_resp-reg_receiver"/>
</dbReference>
<dbReference type="PANTHER" id="PTHR24421:SF10">
    <property type="entry name" value="NITRATE_NITRITE SENSOR PROTEIN NARQ"/>
    <property type="match status" value="1"/>
</dbReference>
<evidence type="ECO:0000256" key="9">
    <source>
        <dbReference type="PROSITE-ProRule" id="PRU00169"/>
    </source>
</evidence>
<dbReference type="EC" id="2.7.13.3" evidence="2"/>
<dbReference type="CDD" id="cd00156">
    <property type="entry name" value="REC"/>
    <property type="match status" value="1"/>
</dbReference>
<evidence type="ECO:0000256" key="6">
    <source>
        <dbReference type="ARBA" id="ARBA00022777"/>
    </source>
</evidence>
<dbReference type="InterPro" id="IPR003594">
    <property type="entry name" value="HATPase_dom"/>
</dbReference>
<dbReference type="EMBL" id="BNAG01000002">
    <property type="protein sequence ID" value="GHE59594.1"/>
    <property type="molecule type" value="Genomic_DNA"/>
</dbReference>
<evidence type="ECO:0000259" key="11">
    <source>
        <dbReference type="PROSITE" id="PS50110"/>
    </source>
</evidence>
<dbReference type="PROSITE" id="PS50110">
    <property type="entry name" value="RESPONSE_REGULATORY"/>
    <property type="match status" value="1"/>
</dbReference>
<dbReference type="SUPFAM" id="SSF55874">
    <property type="entry name" value="ATPase domain of HSP90 chaperone/DNA topoisomerase II/histidine kinase"/>
    <property type="match status" value="1"/>
</dbReference>
<dbReference type="PANTHER" id="PTHR24421">
    <property type="entry name" value="NITRATE/NITRITE SENSOR PROTEIN NARX-RELATED"/>
    <property type="match status" value="1"/>
</dbReference>
<name>A0ABQ3I2X3_9BACT</name>
<dbReference type="InterPro" id="IPR011712">
    <property type="entry name" value="Sig_transdc_His_kin_sub3_dim/P"/>
</dbReference>
<dbReference type="Pfam" id="PF00072">
    <property type="entry name" value="Response_reg"/>
    <property type="match status" value="1"/>
</dbReference>
<evidence type="ECO:0000313" key="12">
    <source>
        <dbReference type="EMBL" id="GHE59594.1"/>
    </source>
</evidence>
<evidence type="ECO:0000259" key="10">
    <source>
        <dbReference type="PROSITE" id="PS50109"/>
    </source>
</evidence>
<dbReference type="CDD" id="cd16917">
    <property type="entry name" value="HATPase_UhpB-NarQ-NarX-like"/>
    <property type="match status" value="1"/>
</dbReference>
<organism evidence="12 13">
    <name type="scientific">Roseivirga thermotolerans</name>
    <dbReference type="NCBI Taxonomy" id="1758176"/>
    <lineage>
        <taxon>Bacteria</taxon>
        <taxon>Pseudomonadati</taxon>
        <taxon>Bacteroidota</taxon>
        <taxon>Cytophagia</taxon>
        <taxon>Cytophagales</taxon>
        <taxon>Roseivirgaceae</taxon>
        <taxon>Roseivirga</taxon>
    </lineage>
</organism>
<evidence type="ECO:0000256" key="8">
    <source>
        <dbReference type="ARBA" id="ARBA00023012"/>
    </source>
</evidence>
<keyword evidence="4" id="KW-0808">Transferase</keyword>
<reference evidence="13" key="1">
    <citation type="journal article" date="2019" name="Int. J. Syst. Evol. Microbiol.">
        <title>The Global Catalogue of Microorganisms (GCM) 10K type strain sequencing project: providing services to taxonomists for standard genome sequencing and annotation.</title>
        <authorList>
            <consortium name="The Broad Institute Genomics Platform"/>
            <consortium name="The Broad Institute Genome Sequencing Center for Infectious Disease"/>
            <person name="Wu L."/>
            <person name="Ma J."/>
        </authorList>
    </citation>
    <scope>NUCLEOTIDE SEQUENCE [LARGE SCALE GENOMIC DNA]</scope>
    <source>
        <strain evidence="13">CGMCC 1.15111</strain>
    </source>
</reference>
<dbReference type="SMART" id="SM00448">
    <property type="entry name" value="REC"/>
    <property type="match status" value="1"/>
</dbReference>
<keyword evidence="6" id="KW-0418">Kinase</keyword>
<dbReference type="Gene3D" id="3.30.565.10">
    <property type="entry name" value="Histidine kinase-like ATPase, C-terminal domain"/>
    <property type="match status" value="1"/>
</dbReference>
<keyword evidence="5" id="KW-0547">Nucleotide-binding</keyword>
<keyword evidence="3 9" id="KW-0597">Phosphoprotein</keyword>
<keyword evidence="13" id="KW-1185">Reference proteome</keyword>
<dbReference type="Proteomes" id="UP000658258">
    <property type="component" value="Unassembled WGS sequence"/>
</dbReference>
<dbReference type="InterPro" id="IPR011006">
    <property type="entry name" value="CheY-like_superfamily"/>
</dbReference>